<dbReference type="InterPro" id="IPR020904">
    <property type="entry name" value="Sc_DH/Rdtase_CS"/>
</dbReference>
<keyword evidence="5" id="KW-1185">Reference proteome</keyword>
<gene>
    <name evidence="4" type="ORF">GCM10010406_08740</name>
</gene>
<dbReference type="SUPFAM" id="SSF51735">
    <property type="entry name" value="NAD(P)-binding Rossmann-fold domains"/>
    <property type="match status" value="1"/>
</dbReference>
<evidence type="ECO:0000313" key="4">
    <source>
        <dbReference type="EMBL" id="GAA2474878.1"/>
    </source>
</evidence>
<dbReference type="Pfam" id="PF13561">
    <property type="entry name" value="adh_short_C2"/>
    <property type="match status" value="1"/>
</dbReference>
<dbReference type="Gene3D" id="3.40.50.720">
    <property type="entry name" value="NAD(P)-binding Rossmann-like Domain"/>
    <property type="match status" value="1"/>
</dbReference>
<dbReference type="PRINTS" id="PR00081">
    <property type="entry name" value="GDHRDH"/>
</dbReference>
<dbReference type="PANTHER" id="PTHR42760">
    <property type="entry name" value="SHORT-CHAIN DEHYDROGENASES/REDUCTASES FAMILY MEMBER"/>
    <property type="match status" value="1"/>
</dbReference>
<dbReference type="InterPro" id="IPR057326">
    <property type="entry name" value="KR_dom"/>
</dbReference>
<organism evidence="4 5">
    <name type="scientific">Streptomyces thermolineatus</name>
    <dbReference type="NCBI Taxonomy" id="44033"/>
    <lineage>
        <taxon>Bacteria</taxon>
        <taxon>Bacillati</taxon>
        <taxon>Actinomycetota</taxon>
        <taxon>Actinomycetes</taxon>
        <taxon>Kitasatosporales</taxon>
        <taxon>Streptomycetaceae</taxon>
        <taxon>Streptomyces</taxon>
    </lineage>
</organism>
<feature type="compositionally biased region" description="Low complexity" evidence="2">
    <location>
        <begin position="10"/>
        <end position="22"/>
    </location>
</feature>
<protein>
    <submittedName>
        <fullName evidence="4">SDR family NAD(P)-dependent oxidoreductase</fullName>
    </submittedName>
</protein>
<proteinExistence type="inferred from homology"/>
<dbReference type="PROSITE" id="PS00061">
    <property type="entry name" value="ADH_SHORT"/>
    <property type="match status" value="1"/>
</dbReference>
<dbReference type="PRINTS" id="PR00080">
    <property type="entry name" value="SDRFAMILY"/>
</dbReference>
<feature type="region of interest" description="Disordered" evidence="2">
    <location>
        <begin position="1"/>
        <end position="31"/>
    </location>
</feature>
<evidence type="ECO:0000259" key="3">
    <source>
        <dbReference type="SMART" id="SM00822"/>
    </source>
</evidence>
<dbReference type="CDD" id="cd05233">
    <property type="entry name" value="SDR_c"/>
    <property type="match status" value="1"/>
</dbReference>
<dbReference type="SMART" id="SM00822">
    <property type="entry name" value="PKS_KR"/>
    <property type="match status" value="1"/>
</dbReference>
<dbReference type="Proteomes" id="UP001501358">
    <property type="component" value="Unassembled WGS sequence"/>
</dbReference>
<dbReference type="RefSeq" id="WP_344381762.1">
    <property type="nucleotide sequence ID" value="NZ_BAAATA010000003.1"/>
</dbReference>
<name>A0ABN1UM92_9ACTN</name>
<comment type="caution">
    <text evidence="4">The sequence shown here is derived from an EMBL/GenBank/DDBJ whole genome shotgun (WGS) entry which is preliminary data.</text>
</comment>
<evidence type="ECO:0000256" key="1">
    <source>
        <dbReference type="ARBA" id="ARBA00006484"/>
    </source>
</evidence>
<evidence type="ECO:0000313" key="5">
    <source>
        <dbReference type="Proteomes" id="UP001501358"/>
    </source>
</evidence>
<feature type="domain" description="Ketoreductase" evidence="3">
    <location>
        <begin position="35"/>
        <end position="238"/>
    </location>
</feature>
<dbReference type="PANTHER" id="PTHR42760:SF96">
    <property type="entry name" value="3-OXOACYL-[ACYL-CARRIER-PROTEIN] REDUCTASE FABG"/>
    <property type="match status" value="1"/>
</dbReference>
<dbReference type="InterPro" id="IPR036291">
    <property type="entry name" value="NAD(P)-bd_dom_sf"/>
</dbReference>
<accession>A0ABN1UM92</accession>
<dbReference type="EMBL" id="BAAATA010000003">
    <property type="protein sequence ID" value="GAA2474878.1"/>
    <property type="molecule type" value="Genomic_DNA"/>
</dbReference>
<dbReference type="InterPro" id="IPR002347">
    <property type="entry name" value="SDR_fam"/>
</dbReference>
<reference evidence="4 5" key="1">
    <citation type="journal article" date="2019" name="Int. J. Syst. Evol. Microbiol.">
        <title>The Global Catalogue of Microorganisms (GCM) 10K type strain sequencing project: providing services to taxonomists for standard genome sequencing and annotation.</title>
        <authorList>
            <consortium name="The Broad Institute Genomics Platform"/>
            <consortium name="The Broad Institute Genome Sequencing Center for Infectious Disease"/>
            <person name="Wu L."/>
            <person name="Ma J."/>
        </authorList>
    </citation>
    <scope>NUCLEOTIDE SEQUENCE [LARGE SCALE GENOMIC DNA]</scope>
    <source>
        <strain evidence="4 5">JCM 6307</strain>
    </source>
</reference>
<sequence length="299" mass="31374">MAESTHRDGPGTAAGAARTTAPAPGPGGRDPLRDTVCLVIGGARGIGAAVVEEFARRGARVVVGDTDRLPSRYNHYRSTETTGYGEAASLAERLTGEGLAVRAARVNASDEAQVRALYAGLAEKPGRLDTVVNAFGVTHVCPVADMELAEFREVVAGNLDGVFLSCKYALPLLRASGGSIVNFSSVSGRTGFGKVAHYCAGKFGVVGFTAALALEEARHGVRVNAVCPGIVRSNMWRYLIAEFTRPGETEEECWERMRSMIPQQQFQTGEDIAGAVAYLASARAVTGQALGVNGGMTNP</sequence>
<comment type="similarity">
    <text evidence="1">Belongs to the short-chain dehydrogenases/reductases (SDR) family.</text>
</comment>
<evidence type="ECO:0000256" key="2">
    <source>
        <dbReference type="SAM" id="MobiDB-lite"/>
    </source>
</evidence>